<name>A0A3P7IJ71_STRVU</name>
<dbReference type="AlphaFoldDB" id="A0A3P7IJ71"/>
<evidence type="ECO:0000313" key="1">
    <source>
        <dbReference type="EMBL" id="VDM73161.1"/>
    </source>
</evidence>
<reference evidence="1 2" key="1">
    <citation type="submission" date="2018-11" db="EMBL/GenBank/DDBJ databases">
        <authorList>
            <consortium name="Pathogen Informatics"/>
        </authorList>
    </citation>
    <scope>NUCLEOTIDE SEQUENCE [LARGE SCALE GENOMIC DNA]</scope>
</reference>
<keyword evidence="2" id="KW-1185">Reference proteome</keyword>
<sequence>PATEEDLGIQGAFTGIAARETHGTTERKLSEGVKHMVACNLKALRRQQ</sequence>
<evidence type="ECO:0000313" key="2">
    <source>
        <dbReference type="Proteomes" id="UP000270094"/>
    </source>
</evidence>
<accession>A0A3P7IJ71</accession>
<feature type="non-terminal residue" evidence="1">
    <location>
        <position position="1"/>
    </location>
</feature>
<protein>
    <submittedName>
        <fullName evidence="1">Uncharacterized protein</fullName>
    </submittedName>
</protein>
<dbReference type="Proteomes" id="UP000270094">
    <property type="component" value="Unassembled WGS sequence"/>
</dbReference>
<organism evidence="1 2">
    <name type="scientific">Strongylus vulgaris</name>
    <name type="common">Blood worm</name>
    <dbReference type="NCBI Taxonomy" id="40348"/>
    <lineage>
        <taxon>Eukaryota</taxon>
        <taxon>Metazoa</taxon>
        <taxon>Ecdysozoa</taxon>
        <taxon>Nematoda</taxon>
        <taxon>Chromadorea</taxon>
        <taxon>Rhabditida</taxon>
        <taxon>Rhabditina</taxon>
        <taxon>Rhabditomorpha</taxon>
        <taxon>Strongyloidea</taxon>
        <taxon>Strongylidae</taxon>
        <taxon>Strongylus</taxon>
    </lineage>
</organism>
<dbReference type="EMBL" id="UYYB01029192">
    <property type="protein sequence ID" value="VDM73161.1"/>
    <property type="molecule type" value="Genomic_DNA"/>
</dbReference>
<proteinExistence type="predicted"/>
<gene>
    <name evidence="1" type="ORF">SVUK_LOCUS8159</name>
</gene>